<organism evidence="1 2">
    <name type="scientific">Rhodopirellula baltica (strain DSM 10527 / NCIMB 13988 / SH1)</name>
    <dbReference type="NCBI Taxonomy" id="243090"/>
    <lineage>
        <taxon>Bacteria</taxon>
        <taxon>Pseudomonadati</taxon>
        <taxon>Planctomycetota</taxon>
        <taxon>Planctomycetia</taxon>
        <taxon>Pirellulales</taxon>
        <taxon>Pirellulaceae</taxon>
        <taxon>Rhodopirellula</taxon>
    </lineage>
</organism>
<keyword evidence="2" id="KW-1185">Reference proteome</keyword>
<dbReference type="KEGG" id="rba:RB8813"/>
<accession>Q7UMI5</accession>
<name>Q7UMI5_RHOBA</name>
<evidence type="ECO:0000313" key="1">
    <source>
        <dbReference type="EMBL" id="CAD75932.1"/>
    </source>
</evidence>
<dbReference type="EMBL" id="BX294148">
    <property type="protein sequence ID" value="CAD75932.1"/>
    <property type="molecule type" value="Genomic_DNA"/>
</dbReference>
<proteinExistence type="predicted"/>
<evidence type="ECO:0000313" key="2">
    <source>
        <dbReference type="Proteomes" id="UP000001025"/>
    </source>
</evidence>
<dbReference type="HOGENOM" id="CLU_3188291_0_0_0"/>
<dbReference type="STRING" id="243090.RB8813"/>
<dbReference type="AlphaFoldDB" id="Q7UMI5"/>
<gene>
    <name evidence="1" type="ordered locus">RB8813</name>
</gene>
<dbReference type="Proteomes" id="UP000001025">
    <property type="component" value="Chromosome"/>
</dbReference>
<reference evidence="1 2" key="1">
    <citation type="journal article" date="2003" name="Proc. Natl. Acad. Sci. U.S.A.">
        <title>Complete genome sequence of the marine planctomycete Pirellula sp. strain 1.</title>
        <authorList>
            <person name="Gloeckner F.O."/>
            <person name="Kube M."/>
            <person name="Bauer M."/>
            <person name="Teeling H."/>
            <person name="Lombardot T."/>
            <person name="Ludwig W."/>
            <person name="Gade D."/>
            <person name="Beck A."/>
            <person name="Borzym K."/>
            <person name="Heitmann K."/>
            <person name="Rabus R."/>
            <person name="Schlesner H."/>
            <person name="Amann R."/>
            <person name="Reinhardt R."/>
        </authorList>
    </citation>
    <scope>NUCLEOTIDE SEQUENCE [LARGE SCALE GENOMIC DNA]</scope>
    <source>
        <strain evidence="2">DSM 10527 / NCIMB 13988 / SH1</strain>
    </source>
</reference>
<sequence length="46" mass="5102">MHEAVGLGHDSLDRFVIVTNSVSLLSVFELHHRTEKIGAGRIRCVT</sequence>
<dbReference type="EnsemblBacteria" id="CAD75932">
    <property type="protein sequence ID" value="CAD75932"/>
    <property type="gene ID" value="RB8813"/>
</dbReference>
<dbReference type="InParanoid" id="Q7UMI5"/>
<protein>
    <submittedName>
        <fullName evidence="1">Uncharacterized protein</fullName>
    </submittedName>
</protein>